<sequence length="59" mass="6521">MTKSAWLFLTLTLFTGVVGLNITSQDTQTTAFIASGVFGSLWLLAIIVGRRFKFDPVLR</sequence>
<evidence type="ECO:0000313" key="3">
    <source>
        <dbReference type="Proteomes" id="UP000438196"/>
    </source>
</evidence>
<accession>A0A6I3WIQ5</accession>
<evidence type="ECO:0000256" key="1">
    <source>
        <dbReference type="SAM" id="Phobius"/>
    </source>
</evidence>
<evidence type="ECO:0000313" key="2">
    <source>
        <dbReference type="EMBL" id="MUF08071.1"/>
    </source>
</evidence>
<comment type="caution">
    <text evidence="2">The sequence shown here is derived from an EMBL/GenBank/DDBJ whole genome shotgun (WGS) entry which is preliminary data.</text>
</comment>
<name>A0A6I3WIQ5_9PSED</name>
<protein>
    <submittedName>
        <fullName evidence="2">Uncharacterized protein</fullName>
    </submittedName>
</protein>
<dbReference type="NCBIfam" id="NF041882">
    <property type="entry name" value="PA3371_fam"/>
    <property type="match status" value="1"/>
</dbReference>
<dbReference type="Proteomes" id="UP000438196">
    <property type="component" value="Unassembled WGS sequence"/>
</dbReference>
<organism evidence="2 3">
    <name type="scientific">Pseudomonas spelaei</name>
    <dbReference type="NCBI Taxonomy" id="1055469"/>
    <lineage>
        <taxon>Bacteria</taxon>
        <taxon>Pseudomonadati</taxon>
        <taxon>Pseudomonadota</taxon>
        <taxon>Gammaproteobacteria</taxon>
        <taxon>Pseudomonadales</taxon>
        <taxon>Pseudomonadaceae</taxon>
        <taxon>Pseudomonas</taxon>
    </lineage>
</organism>
<dbReference type="AlphaFoldDB" id="A0A6I3WIQ5"/>
<keyword evidence="1" id="KW-0472">Membrane</keyword>
<keyword evidence="3" id="KW-1185">Reference proteome</keyword>
<dbReference type="OrthoDB" id="7031296at2"/>
<dbReference type="InterPro" id="IPR049711">
    <property type="entry name" value="PA3371-like"/>
</dbReference>
<feature type="transmembrane region" description="Helical" evidence="1">
    <location>
        <begin position="29"/>
        <end position="49"/>
    </location>
</feature>
<keyword evidence="1" id="KW-0812">Transmembrane</keyword>
<gene>
    <name evidence="2" type="ORF">GNF76_27395</name>
</gene>
<dbReference type="RefSeq" id="WP_155586188.1">
    <property type="nucleotide sequence ID" value="NZ_JBHSTH010000004.1"/>
</dbReference>
<keyword evidence="1" id="KW-1133">Transmembrane helix</keyword>
<dbReference type="EMBL" id="WNNK01000038">
    <property type="protein sequence ID" value="MUF08071.1"/>
    <property type="molecule type" value="Genomic_DNA"/>
</dbReference>
<reference evidence="2 3" key="1">
    <citation type="submission" date="2019-11" db="EMBL/GenBank/DDBJ databases">
        <title>Pseudomonas karstica sp. nov. and Pseudomonas spelaei sp. nov. from karst caves.</title>
        <authorList>
            <person name="Zeman M."/>
        </authorList>
    </citation>
    <scope>NUCLEOTIDE SEQUENCE [LARGE SCALE GENOMIC DNA]</scope>
    <source>
        <strain evidence="2 3">CCM 7893</strain>
    </source>
</reference>
<proteinExistence type="predicted"/>